<keyword evidence="8" id="KW-0808">Transferase</keyword>
<protein>
    <recommendedName>
        <fullName evidence="3">tRNA (adenine(58)-N(1))-methyltransferase non-catalytic subunit TRM6</fullName>
    </recommendedName>
    <alternativeName>
        <fullName evidence="6">tRNA(m1A58)-methyltransferase subunit TRM6</fullName>
    </alternativeName>
</protein>
<feature type="region of interest" description="Disordered" evidence="7">
    <location>
        <begin position="293"/>
        <end position="312"/>
    </location>
</feature>
<dbReference type="SUPFAM" id="SSF53335">
    <property type="entry name" value="S-adenosyl-L-methionine-dependent methyltransferases"/>
    <property type="match status" value="1"/>
</dbReference>
<sequence>MPDRRKDIYEGAVVVVQKGPYMKTCRVSQGRSFVFGKKGEGQFTLNLDGALGCAFGSSFKMERISNKLFKIIQIKENTNMEDIVKESGEDNRNICDDGRSQKLSPEEISQLKDSGLTGKEVIQTLTENSLTFKSKTKFSQEKYVNKKQRKYDEVITLQRPSLRLLNNMYYTQDPLKIANLRIDMLSQILCYANVQSGGRFAVFESGSQGLVTAGMLHRMGTTGKLVQVYQGYHPQREAVDLMNFTEQELEVLSFINFSKLPDLDLESLKNGKESQTRSAAKTEVIAENREKASEDIKVEAKESNGESEKMCVDEEMKKVPAEAPKEGAGDEDNNKSAFKRPRKFVRTLVEDVEVSSSVLGGQIDGLVVVCRQHPVNITRELLEFLKPGHPFVVFSPYKEPLMDLFMEVKAQGATNLRLSETWLRHYQVLPMRTHPEINMSGGGGYILCGARVMSQ</sequence>
<evidence type="ECO:0000256" key="5">
    <source>
        <dbReference type="ARBA" id="ARBA00023242"/>
    </source>
</evidence>
<name>A0A3R7MC10_PENVA</name>
<dbReference type="STRING" id="6689.A0A3R7MC10"/>
<keyword evidence="5" id="KW-0539">Nucleus</keyword>
<dbReference type="InterPro" id="IPR029063">
    <property type="entry name" value="SAM-dependent_MTases_sf"/>
</dbReference>
<dbReference type="Proteomes" id="UP000283509">
    <property type="component" value="Unassembled WGS sequence"/>
</dbReference>
<dbReference type="InterPro" id="IPR017423">
    <property type="entry name" value="TRM6"/>
</dbReference>
<evidence type="ECO:0000256" key="3">
    <source>
        <dbReference type="ARBA" id="ARBA00021704"/>
    </source>
</evidence>
<keyword evidence="4" id="KW-0819">tRNA processing</keyword>
<dbReference type="GO" id="GO:0005634">
    <property type="term" value="C:nucleus"/>
    <property type="evidence" value="ECO:0007669"/>
    <property type="project" value="UniProtKB-SubCell"/>
</dbReference>
<dbReference type="GO" id="GO:0031515">
    <property type="term" value="C:tRNA (m1A) methyltransferase complex"/>
    <property type="evidence" value="ECO:0007669"/>
    <property type="project" value="InterPro"/>
</dbReference>
<keyword evidence="8" id="KW-0489">Methyltransferase</keyword>
<evidence type="ECO:0000313" key="9">
    <source>
        <dbReference type="Proteomes" id="UP000283509"/>
    </source>
</evidence>
<dbReference type="PANTHER" id="PTHR12945:SF0">
    <property type="entry name" value="TRNA (ADENINE(58)-N(1))-METHYLTRANSFERASE NON-CATALYTIC SUBUNIT TRM6"/>
    <property type="match status" value="1"/>
</dbReference>
<evidence type="ECO:0000256" key="2">
    <source>
        <dbReference type="ARBA" id="ARBA00008320"/>
    </source>
</evidence>
<dbReference type="PANTHER" id="PTHR12945">
    <property type="entry name" value="TRANSLATION INITIATION FACTOR EIF3-RELATED"/>
    <property type="match status" value="1"/>
</dbReference>
<evidence type="ECO:0000313" key="8">
    <source>
        <dbReference type="EMBL" id="ROT78656.1"/>
    </source>
</evidence>
<accession>A0A3R7MC10</accession>
<evidence type="ECO:0000256" key="1">
    <source>
        <dbReference type="ARBA" id="ARBA00004123"/>
    </source>
</evidence>
<evidence type="ECO:0000256" key="4">
    <source>
        <dbReference type="ARBA" id="ARBA00022694"/>
    </source>
</evidence>
<reference evidence="8 9" key="2">
    <citation type="submission" date="2019-01" db="EMBL/GenBank/DDBJ databases">
        <title>The decoding of complex shrimp genome reveals the adaptation for benthos swimmer, frequently molting mechanism and breeding impact on genome.</title>
        <authorList>
            <person name="Sun Y."/>
            <person name="Gao Y."/>
            <person name="Yu Y."/>
        </authorList>
    </citation>
    <scope>NUCLEOTIDE SEQUENCE [LARGE SCALE GENOMIC DNA]</scope>
    <source>
        <tissue evidence="8">Muscle</tissue>
    </source>
</reference>
<reference evidence="8 9" key="1">
    <citation type="submission" date="2018-04" db="EMBL/GenBank/DDBJ databases">
        <authorList>
            <person name="Zhang X."/>
            <person name="Yuan J."/>
            <person name="Li F."/>
            <person name="Xiang J."/>
        </authorList>
    </citation>
    <scope>NUCLEOTIDE SEQUENCE [LARGE SCALE GENOMIC DNA]</scope>
    <source>
        <tissue evidence="8">Muscle</tissue>
    </source>
</reference>
<dbReference type="Pfam" id="PF04189">
    <property type="entry name" value="Gcd10p"/>
    <property type="match status" value="1"/>
</dbReference>
<dbReference type="GO" id="GO:0030488">
    <property type="term" value="P:tRNA methylation"/>
    <property type="evidence" value="ECO:0007669"/>
    <property type="project" value="InterPro"/>
</dbReference>
<dbReference type="Gene3D" id="3.40.50.150">
    <property type="entry name" value="Vaccinia Virus protein VP39"/>
    <property type="match status" value="1"/>
</dbReference>
<dbReference type="AlphaFoldDB" id="A0A3R7MC10"/>
<comment type="similarity">
    <text evidence="2">Belongs to the TRM6/GCD10 family.</text>
</comment>
<gene>
    <name evidence="8" type="ORF">C7M84_002627</name>
</gene>
<evidence type="ECO:0000256" key="6">
    <source>
        <dbReference type="ARBA" id="ARBA00032319"/>
    </source>
</evidence>
<comment type="subcellular location">
    <subcellularLocation>
        <location evidence="1">Nucleus</location>
    </subcellularLocation>
</comment>
<dbReference type="GO" id="GO:0008168">
    <property type="term" value="F:methyltransferase activity"/>
    <property type="evidence" value="ECO:0007669"/>
    <property type="project" value="UniProtKB-KW"/>
</dbReference>
<evidence type="ECO:0000256" key="7">
    <source>
        <dbReference type="SAM" id="MobiDB-lite"/>
    </source>
</evidence>
<dbReference type="EMBL" id="QCYY01001348">
    <property type="protein sequence ID" value="ROT78656.1"/>
    <property type="molecule type" value="Genomic_DNA"/>
</dbReference>
<comment type="caution">
    <text evidence="8">The sequence shown here is derived from an EMBL/GenBank/DDBJ whole genome shotgun (WGS) entry which is preliminary data.</text>
</comment>
<organism evidence="8 9">
    <name type="scientific">Penaeus vannamei</name>
    <name type="common">Whiteleg shrimp</name>
    <name type="synonym">Litopenaeus vannamei</name>
    <dbReference type="NCBI Taxonomy" id="6689"/>
    <lineage>
        <taxon>Eukaryota</taxon>
        <taxon>Metazoa</taxon>
        <taxon>Ecdysozoa</taxon>
        <taxon>Arthropoda</taxon>
        <taxon>Crustacea</taxon>
        <taxon>Multicrustacea</taxon>
        <taxon>Malacostraca</taxon>
        <taxon>Eumalacostraca</taxon>
        <taxon>Eucarida</taxon>
        <taxon>Decapoda</taxon>
        <taxon>Dendrobranchiata</taxon>
        <taxon>Penaeoidea</taxon>
        <taxon>Penaeidae</taxon>
        <taxon>Penaeus</taxon>
    </lineage>
</organism>
<dbReference type="OrthoDB" id="10254665at2759"/>
<keyword evidence="9" id="KW-1185">Reference proteome</keyword>
<proteinExistence type="inferred from homology"/>